<protein>
    <submittedName>
        <fullName evidence="9">Sugar ABC transporter permease</fullName>
    </submittedName>
</protein>
<keyword evidence="10" id="KW-1185">Reference proteome</keyword>
<keyword evidence="3" id="KW-1003">Cell membrane</keyword>
<proteinExistence type="inferred from homology"/>
<gene>
    <name evidence="9" type="ORF">ELD05_12735</name>
</gene>
<dbReference type="RefSeq" id="WP_127352721.1">
    <property type="nucleotide sequence ID" value="NZ_CP034791.1"/>
</dbReference>
<evidence type="ECO:0000313" key="9">
    <source>
        <dbReference type="EMBL" id="AZT91397.1"/>
    </source>
</evidence>
<feature type="transmembrane region" description="Helical" evidence="7">
    <location>
        <begin position="192"/>
        <end position="211"/>
    </location>
</feature>
<keyword evidence="5 7" id="KW-1133">Transmembrane helix</keyword>
<feature type="transmembrane region" description="Helical" evidence="7">
    <location>
        <begin position="93"/>
        <end position="111"/>
    </location>
</feature>
<dbReference type="SUPFAM" id="SSF161098">
    <property type="entry name" value="MetI-like"/>
    <property type="match status" value="1"/>
</dbReference>
<dbReference type="CDD" id="cd06261">
    <property type="entry name" value="TM_PBP2"/>
    <property type="match status" value="1"/>
</dbReference>
<organism evidence="9 10">
    <name type="scientific">Caldicellulosiruptor changbaiensis</name>
    <dbReference type="NCBI Taxonomy" id="1222016"/>
    <lineage>
        <taxon>Bacteria</taxon>
        <taxon>Bacillati</taxon>
        <taxon>Bacillota</taxon>
        <taxon>Bacillota incertae sedis</taxon>
        <taxon>Caldicellulosiruptorales</taxon>
        <taxon>Caldicellulosiruptoraceae</taxon>
        <taxon>Caldicellulosiruptor</taxon>
    </lineage>
</organism>
<feature type="transmembrane region" description="Helical" evidence="7">
    <location>
        <begin position="232"/>
        <end position="253"/>
    </location>
</feature>
<sequence length="306" mass="35254">MIKTNPFKQIFRRKLTLKQKEAMYGRLFVLPWVIGLIVFFIIPFVNSVYYTFQKLSLGDQGLEFSFIGWENYIYAFTKDPNYVKNLTSSITSMLYEVPIVIVFSIFVAYLLKDEFKGRTFARTIFFFPVIIASGVVITVLKENVLGGSTSNMVASSTTIFKAENLRAVLINAGIPRWFSMYVVDIVNKIFDLTWRSGVQILLILAALHNIPKSFYEVAIIEGATEWEKFWKITFPMISPTVYVAIIYSIIDYFTDYGNQVMRMVVDEANKGRFEYSTTIAIIYFLVVMVIILIVNRVIGKRVVYLT</sequence>
<evidence type="ECO:0000256" key="2">
    <source>
        <dbReference type="ARBA" id="ARBA00022448"/>
    </source>
</evidence>
<feature type="transmembrane region" description="Helical" evidence="7">
    <location>
        <begin position="273"/>
        <end position="294"/>
    </location>
</feature>
<feature type="transmembrane region" description="Helical" evidence="7">
    <location>
        <begin position="21"/>
        <end position="45"/>
    </location>
</feature>
<accession>A0A3T0D8C9</accession>
<evidence type="ECO:0000256" key="4">
    <source>
        <dbReference type="ARBA" id="ARBA00022692"/>
    </source>
</evidence>
<evidence type="ECO:0000313" key="10">
    <source>
        <dbReference type="Proteomes" id="UP000282930"/>
    </source>
</evidence>
<evidence type="ECO:0000256" key="1">
    <source>
        <dbReference type="ARBA" id="ARBA00004651"/>
    </source>
</evidence>
<dbReference type="GO" id="GO:0005886">
    <property type="term" value="C:plasma membrane"/>
    <property type="evidence" value="ECO:0007669"/>
    <property type="project" value="UniProtKB-SubCell"/>
</dbReference>
<evidence type="ECO:0000256" key="3">
    <source>
        <dbReference type="ARBA" id="ARBA00022475"/>
    </source>
</evidence>
<dbReference type="GO" id="GO:0055085">
    <property type="term" value="P:transmembrane transport"/>
    <property type="evidence" value="ECO:0007669"/>
    <property type="project" value="InterPro"/>
</dbReference>
<evidence type="ECO:0000259" key="8">
    <source>
        <dbReference type="PROSITE" id="PS50928"/>
    </source>
</evidence>
<comment type="subcellular location">
    <subcellularLocation>
        <location evidence="1 7">Cell membrane</location>
        <topology evidence="1 7">Multi-pass membrane protein</topology>
    </subcellularLocation>
</comment>
<evidence type="ECO:0000256" key="6">
    <source>
        <dbReference type="ARBA" id="ARBA00023136"/>
    </source>
</evidence>
<dbReference type="InterPro" id="IPR000515">
    <property type="entry name" value="MetI-like"/>
</dbReference>
<dbReference type="PANTHER" id="PTHR43227">
    <property type="entry name" value="BLL4140 PROTEIN"/>
    <property type="match status" value="1"/>
</dbReference>
<reference evidence="9 10" key="1">
    <citation type="submission" date="2018-12" db="EMBL/GenBank/DDBJ databases">
        <title>Genome sequence from the cellulolytic species, Caldicellulosiruptor changbaiensis.</title>
        <authorList>
            <person name="Blumer-Schuette S.E."/>
            <person name="Mendoza C."/>
        </authorList>
    </citation>
    <scope>NUCLEOTIDE SEQUENCE [LARGE SCALE GENOMIC DNA]</scope>
    <source>
        <strain evidence="9 10">CBS-Z</strain>
    </source>
</reference>
<dbReference type="InterPro" id="IPR050809">
    <property type="entry name" value="UgpAE/MalFG_permease"/>
</dbReference>
<evidence type="ECO:0000256" key="5">
    <source>
        <dbReference type="ARBA" id="ARBA00022989"/>
    </source>
</evidence>
<dbReference type="PROSITE" id="PS50928">
    <property type="entry name" value="ABC_TM1"/>
    <property type="match status" value="1"/>
</dbReference>
<keyword evidence="6 7" id="KW-0472">Membrane</keyword>
<dbReference type="AlphaFoldDB" id="A0A3T0D8C9"/>
<dbReference type="KEGG" id="ccha:ELD05_12735"/>
<dbReference type="PANTHER" id="PTHR43227:SF3">
    <property type="entry name" value="BINDING-PROTEIN-DEPENDENT TRANSPORT SYSTEMS INNER MEMBRANE COMPONENT"/>
    <property type="match status" value="1"/>
</dbReference>
<dbReference type="Proteomes" id="UP000282930">
    <property type="component" value="Chromosome"/>
</dbReference>
<dbReference type="Gene3D" id="1.10.3720.10">
    <property type="entry name" value="MetI-like"/>
    <property type="match status" value="1"/>
</dbReference>
<dbReference type="EMBL" id="CP034791">
    <property type="protein sequence ID" value="AZT91397.1"/>
    <property type="molecule type" value="Genomic_DNA"/>
</dbReference>
<name>A0A3T0D8C9_9FIRM</name>
<feature type="domain" description="ABC transmembrane type-1" evidence="8">
    <location>
        <begin position="86"/>
        <end position="298"/>
    </location>
</feature>
<dbReference type="Pfam" id="PF00528">
    <property type="entry name" value="BPD_transp_1"/>
    <property type="match status" value="1"/>
</dbReference>
<evidence type="ECO:0000256" key="7">
    <source>
        <dbReference type="RuleBase" id="RU363032"/>
    </source>
</evidence>
<keyword evidence="2 7" id="KW-0813">Transport</keyword>
<keyword evidence="4 7" id="KW-0812">Transmembrane</keyword>
<dbReference type="InterPro" id="IPR035906">
    <property type="entry name" value="MetI-like_sf"/>
</dbReference>
<comment type="similarity">
    <text evidence="7">Belongs to the binding-protein-dependent transport system permease family.</text>
</comment>
<feature type="transmembrane region" description="Helical" evidence="7">
    <location>
        <begin position="123"/>
        <end position="140"/>
    </location>
</feature>